<protein>
    <submittedName>
        <fullName evidence="1">Uncharacterized protein</fullName>
    </submittedName>
</protein>
<dbReference type="STRING" id="1299998.AUL39_02080"/>
<keyword evidence="2" id="KW-1185">Reference proteome</keyword>
<sequence>MACFVVPAAEGAAVKVIEQKAKKSGENTEACARRVERLGWLSKMLWGGSALLAFEHVWHGEVVPFFPFLSAMATPADAAAMLGEMATTGVAMAVVVTAAWGGLCAVANAIEQRAASEQAPALEV</sequence>
<name>A0A117J4M8_TRASO</name>
<gene>
    <name evidence="1" type="ORF">AUL39_02080</name>
</gene>
<dbReference type="AlphaFoldDB" id="A0A117J4M8"/>
<organism evidence="1 2">
    <name type="scientific">Tractidigestivibacter scatoligenes</name>
    <name type="common">Olsenella scatoligenes</name>
    <dbReference type="NCBI Taxonomy" id="1299998"/>
    <lineage>
        <taxon>Bacteria</taxon>
        <taxon>Bacillati</taxon>
        <taxon>Actinomycetota</taxon>
        <taxon>Coriobacteriia</taxon>
        <taxon>Coriobacteriales</taxon>
        <taxon>Atopobiaceae</taxon>
        <taxon>Tractidigestivibacter</taxon>
    </lineage>
</organism>
<evidence type="ECO:0000313" key="2">
    <source>
        <dbReference type="Proteomes" id="UP000054078"/>
    </source>
</evidence>
<proteinExistence type="predicted"/>
<evidence type="ECO:0000313" key="1">
    <source>
        <dbReference type="EMBL" id="KUH59142.1"/>
    </source>
</evidence>
<dbReference type="Proteomes" id="UP000054078">
    <property type="component" value="Unassembled WGS sequence"/>
</dbReference>
<dbReference type="OrthoDB" id="1770784at2"/>
<accession>A0A117J4M8</accession>
<dbReference type="EMBL" id="LOJF01000001">
    <property type="protein sequence ID" value="KUH59142.1"/>
    <property type="molecule type" value="Genomic_DNA"/>
</dbReference>
<comment type="caution">
    <text evidence="1">The sequence shown here is derived from an EMBL/GenBank/DDBJ whole genome shotgun (WGS) entry which is preliminary data.</text>
</comment>
<reference evidence="1 2" key="1">
    <citation type="submission" date="2015-12" db="EMBL/GenBank/DDBJ databases">
        <title>Draft Genome Sequence of Olsenella scatoligenes SK9K4T; a Producer of 3-Methylindole- (skatole) and 4-Methylphenol- (p-cresol) Isolated from Pig Feces.</title>
        <authorList>
            <person name="Li X."/>
            <person name="Borg B."/>
            <person name="Canibe N."/>
        </authorList>
    </citation>
    <scope>NUCLEOTIDE SEQUENCE [LARGE SCALE GENOMIC DNA]</scope>
    <source>
        <strain evidence="1 2">SK9K4</strain>
    </source>
</reference>